<dbReference type="EMBL" id="JAHLOQ010000065">
    <property type="protein sequence ID" value="MBU5337492.1"/>
    <property type="molecule type" value="Genomic_DNA"/>
</dbReference>
<evidence type="ECO:0000313" key="2">
    <source>
        <dbReference type="Proteomes" id="UP001196301"/>
    </source>
</evidence>
<organism evidence="1 2">
    <name type="scientific">Intestinibacter bartlettii</name>
    <dbReference type="NCBI Taxonomy" id="261299"/>
    <lineage>
        <taxon>Bacteria</taxon>
        <taxon>Bacillati</taxon>
        <taxon>Bacillota</taxon>
        <taxon>Clostridia</taxon>
        <taxon>Peptostreptococcales</taxon>
        <taxon>Peptostreptococcaceae</taxon>
        <taxon>Intestinibacter</taxon>
    </lineage>
</organism>
<keyword evidence="2" id="KW-1185">Reference proteome</keyword>
<comment type="caution">
    <text evidence="1">The sequence shown here is derived from an EMBL/GenBank/DDBJ whole genome shotgun (WGS) entry which is preliminary data.</text>
</comment>
<accession>A0ABS6E068</accession>
<protein>
    <recommendedName>
        <fullName evidence="3">DUF4825 domain-containing protein</fullName>
    </recommendedName>
</protein>
<dbReference type="PROSITE" id="PS51257">
    <property type="entry name" value="PROKAR_LIPOPROTEIN"/>
    <property type="match status" value="1"/>
</dbReference>
<proteinExistence type="predicted"/>
<evidence type="ECO:0008006" key="3">
    <source>
        <dbReference type="Google" id="ProtNLM"/>
    </source>
</evidence>
<dbReference type="Proteomes" id="UP001196301">
    <property type="component" value="Unassembled WGS sequence"/>
</dbReference>
<gene>
    <name evidence="1" type="ORF">KQI20_13745</name>
</gene>
<reference evidence="1 2" key="1">
    <citation type="submission" date="2021-06" db="EMBL/GenBank/DDBJ databases">
        <authorList>
            <person name="Sun Q."/>
            <person name="Li D."/>
        </authorList>
    </citation>
    <scope>NUCLEOTIDE SEQUENCE [LARGE SCALE GENOMIC DNA]</scope>
    <source>
        <strain evidence="1 2">N19</strain>
    </source>
</reference>
<name>A0ABS6E068_9FIRM</name>
<sequence>MKILKSLKKILVLEMIVVLLVGLIGCSQQDQDKEQKNTTLNVKEGVIDYNPVVDAEVTNLINTKLEGEKCNVGFITGEVENNVKYDDKSEGVVTYMIIYGDKNSYYLDENSKINIRHVGDREKILGGLGEEIADIYKERGLGYDIFVDVYVKSGIDYSSTMHYWNSSVE</sequence>
<evidence type="ECO:0000313" key="1">
    <source>
        <dbReference type="EMBL" id="MBU5337492.1"/>
    </source>
</evidence>
<dbReference type="RefSeq" id="WP_216572218.1">
    <property type="nucleotide sequence ID" value="NZ_JAHLOQ010000065.1"/>
</dbReference>